<keyword evidence="2" id="KW-1185">Reference proteome</keyword>
<dbReference type="EMBL" id="CM002927">
    <property type="protein sequence ID" value="KGN46136.1"/>
    <property type="molecule type" value="Genomic_DNA"/>
</dbReference>
<sequence>MNSMELFEFSFFSFQAQRQHSIVYPNYDSRDPFQRLINYVFQVYWNHNFSTTDDPPRTPDYPPLFSGYLSNSLLLGVLIGSVLEYCSIWRTQAID</sequence>
<reference evidence="1 2" key="3">
    <citation type="journal article" date="2010" name="BMC Genomics">
        <title>Transcriptome sequencing and comparative analysis of cucumber flowers with different sex types.</title>
        <authorList>
            <person name="Guo S."/>
            <person name="Zheng Y."/>
            <person name="Joung J.G."/>
            <person name="Liu S."/>
            <person name="Zhang Z."/>
            <person name="Crasta O.R."/>
            <person name="Sobral B.W."/>
            <person name="Xu Y."/>
            <person name="Huang S."/>
            <person name="Fei Z."/>
        </authorList>
    </citation>
    <scope>NUCLEOTIDE SEQUENCE [LARGE SCALE GENOMIC DNA]</scope>
    <source>
        <strain evidence="2">cv. 9930</strain>
    </source>
</reference>
<gene>
    <name evidence="1" type="ORF">Csa_6G056535</name>
</gene>
<name>A0A0A0KEE0_CUCSA</name>
<reference evidence="1 2" key="2">
    <citation type="journal article" date="2009" name="PLoS ONE">
        <title>An integrated genetic and cytogenetic map of the cucumber genome.</title>
        <authorList>
            <person name="Ren Y."/>
            <person name="Zhang Z."/>
            <person name="Liu J."/>
            <person name="Staub J.E."/>
            <person name="Han Y."/>
            <person name="Cheng Z."/>
            <person name="Li X."/>
            <person name="Lu J."/>
            <person name="Miao H."/>
            <person name="Kang H."/>
            <person name="Xie B."/>
            <person name="Gu X."/>
            <person name="Wang X."/>
            <person name="Du Y."/>
            <person name="Jin W."/>
            <person name="Huang S."/>
        </authorList>
    </citation>
    <scope>NUCLEOTIDE SEQUENCE [LARGE SCALE GENOMIC DNA]</scope>
    <source>
        <strain evidence="2">cv. 9930</strain>
    </source>
</reference>
<dbReference type="Gramene" id="KGN46136">
    <property type="protein sequence ID" value="KGN46136"/>
    <property type="gene ID" value="Csa_6G056535"/>
</dbReference>
<protein>
    <submittedName>
        <fullName evidence="1">Uncharacterized protein</fullName>
    </submittedName>
</protein>
<proteinExistence type="predicted"/>
<accession>A0A0A0KEE0</accession>
<reference evidence="1 2" key="1">
    <citation type="journal article" date="2009" name="Nat. Genet.">
        <title>The genome of the cucumber, Cucumis sativus L.</title>
        <authorList>
            <person name="Huang S."/>
            <person name="Li R."/>
            <person name="Zhang Z."/>
            <person name="Li L."/>
            <person name="Gu X."/>
            <person name="Fan W."/>
            <person name="Lucas W.J."/>
            <person name="Wang X."/>
            <person name="Xie B."/>
            <person name="Ni P."/>
            <person name="Ren Y."/>
            <person name="Zhu H."/>
            <person name="Li J."/>
            <person name="Lin K."/>
            <person name="Jin W."/>
            <person name="Fei Z."/>
            <person name="Li G."/>
            <person name="Staub J."/>
            <person name="Kilian A."/>
            <person name="van der Vossen E.A."/>
            <person name="Wu Y."/>
            <person name="Guo J."/>
            <person name="He J."/>
            <person name="Jia Z."/>
            <person name="Ren Y."/>
            <person name="Tian G."/>
            <person name="Lu Y."/>
            <person name="Ruan J."/>
            <person name="Qian W."/>
            <person name="Wang M."/>
            <person name="Huang Q."/>
            <person name="Li B."/>
            <person name="Xuan Z."/>
            <person name="Cao J."/>
            <person name="Asan"/>
            <person name="Wu Z."/>
            <person name="Zhang J."/>
            <person name="Cai Q."/>
            <person name="Bai Y."/>
            <person name="Zhao B."/>
            <person name="Han Y."/>
            <person name="Li Y."/>
            <person name="Li X."/>
            <person name="Wang S."/>
            <person name="Shi Q."/>
            <person name="Liu S."/>
            <person name="Cho W.K."/>
            <person name="Kim J.Y."/>
            <person name="Xu Y."/>
            <person name="Heller-Uszynska K."/>
            <person name="Miao H."/>
            <person name="Cheng Z."/>
            <person name="Zhang S."/>
            <person name="Wu J."/>
            <person name="Yang Y."/>
            <person name="Kang H."/>
            <person name="Li M."/>
            <person name="Liang H."/>
            <person name="Ren X."/>
            <person name="Shi Z."/>
            <person name="Wen M."/>
            <person name="Jian M."/>
            <person name="Yang H."/>
            <person name="Zhang G."/>
            <person name="Yang Z."/>
            <person name="Chen R."/>
            <person name="Liu S."/>
            <person name="Li J."/>
            <person name="Ma L."/>
            <person name="Liu H."/>
            <person name="Zhou Y."/>
            <person name="Zhao J."/>
            <person name="Fang X."/>
            <person name="Li G."/>
            <person name="Fang L."/>
            <person name="Li Y."/>
            <person name="Liu D."/>
            <person name="Zheng H."/>
            <person name="Zhang Y."/>
            <person name="Qin N."/>
            <person name="Li Z."/>
            <person name="Yang G."/>
            <person name="Yang S."/>
            <person name="Bolund L."/>
            <person name="Kristiansen K."/>
            <person name="Zheng H."/>
            <person name="Li S."/>
            <person name="Zhang X."/>
            <person name="Yang H."/>
            <person name="Wang J."/>
            <person name="Sun R."/>
            <person name="Zhang B."/>
            <person name="Jiang S."/>
            <person name="Wang J."/>
            <person name="Du Y."/>
            <person name="Li S."/>
        </authorList>
    </citation>
    <scope>NUCLEOTIDE SEQUENCE [LARGE SCALE GENOMIC DNA]</scope>
    <source>
        <strain evidence="2">cv. 9930</strain>
    </source>
</reference>
<dbReference type="Proteomes" id="UP000029981">
    <property type="component" value="Chromosome 6"/>
</dbReference>
<reference evidence="1 2" key="4">
    <citation type="journal article" date="2011" name="BMC Genomics">
        <title>RNA-Seq improves annotation of protein-coding genes in the cucumber genome.</title>
        <authorList>
            <person name="Li Z."/>
            <person name="Zhang Z."/>
            <person name="Yan P."/>
            <person name="Huang S."/>
            <person name="Fei Z."/>
            <person name="Lin K."/>
        </authorList>
    </citation>
    <scope>NUCLEOTIDE SEQUENCE [LARGE SCALE GENOMIC DNA]</scope>
    <source>
        <strain evidence="2">cv. 9930</strain>
    </source>
</reference>
<evidence type="ECO:0000313" key="2">
    <source>
        <dbReference type="Proteomes" id="UP000029981"/>
    </source>
</evidence>
<evidence type="ECO:0000313" key="1">
    <source>
        <dbReference type="EMBL" id="KGN46136.1"/>
    </source>
</evidence>
<organism evidence="1 2">
    <name type="scientific">Cucumis sativus</name>
    <name type="common">Cucumber</name>
    <dbReference type="NCBI Taxonomy" id="3659"/>
    <lineage>
        <taxon>Eukaryota</taxon>
        <taxon>Viridiplantae</taxon>
        <taxon>Streptophyta</taxon>
        <taxon>Embryophyta</taxon>
        <taxon>Tracheophyta</taxon>
        <taxon>Spermatophyta</taxon>
        <taxon>Magnoliopsida</taxon>
        <taxon>eudicotyledons</taxon>
        <taxon>Gunneridae</taxon>
        <taxon>Pentapetalae</taxon>
        <taxon>rosids</taxon>
        <taxon>fabids</taxon>
        <taxon>Cucurbitales</taxon>
        <taxon>Cucurbitaceae</taxon>
        <taxon>Benincaseae</taxon>
        <taxon>Cucumis</taxon>
    </lineage>
</organism>
<dbReference type="AlphaFoldDB" id="A0A0A0KEE0"/>